<evidence type="ECO:0000256" key="5">
    <source>
        <dbReference type="ARBA" id="ARBA00022729"/>
    </source>
</evidence>
<dbReference type="Gene3D" id="2.60.120.230">
    <property type="match status" value="1"/>
</dbReference>
<dbReference type="EMBL" id="OV696686">
    <property type="protein sequence ID" value="CAH1230828.1"/>
    <property type="molecule type" value="Genomic_DNA"/>
</dbReference>
<dbReference type="PRINTS" id="PR00767">
    <property type="entry name" value="DBMONOXGNASE"/>
</dbReference>
<evidence type="ECO:0000256" key="6">
    <source>
        <dbReference type="ARBA" id="ARBA00023002"/>
    </source>
</evidence>
<organism evidence="15 16">
    <name type="scientific">Branchiostoma lanceolatum</name>
    <name type="common">Common lancelet</name>
    <name type="synonym">Amphioxus lanceolatum</name>
    <dbReference type="NCBI Taxonomy" id="7740"/>
    <lineage>
        <taxon>Eukaryota</taxon>
        <taxon>Metazoa</taxon>
        <taxon>Chordata</taxon>
        <taxon>Cephalochordata</taxon>
        <taxon>Leptocardii</taxon>
        <taxon>Amphioxiformes</taxon>
        <taxon>Branchiostomatidae</taxon>
        <taxon>Branchiostoma</taxon>
    </lineage>
</organism>
<accession>A0A8J9V8T4</accession>
<comment type="similarity">
    <text evidence="3">Belongs to the copper type II ascorbate-dependent monooxygenase family.</text>
</comment>
<reference evidence="15" key="1">
    <citation type="submission" date="2022-01" db="EMBL/GenBank/DDBJ databases">
        <authorList>
            <person name="Braso-Vives M."/>
        </authorList>
    </citation>
    <scope>NUCLEOTIDE SEQUENCE</scope>
</reference>
<dbReference type="SUPFAM" id="SSF49742">
    <property type="entry name" value="PHM/PNGase F"/>
    <property type="match status" value="2"/>
</dbReference>
<evidence type="ECO:0000256" key="11">
    <source>
        <dbReference type="ARBA" id="ARBA00023180"/>
    </source>
</evidence>
<dbReference type="InterPro" id="IPR036939">
    <property type="entry name" value="Cu2_ascorb_mOase_N_sf"/>
</dbReference>
<dbReference type="PANTHER" id="PTHR10157:SF23">
    <property type="entry name" value="MOXD1 HOMOLOG 1"/>
    <property type="match status" value="1"/>
</dbReference>
<dbReference type="SUPFAM" id="SSF49344">
    <property type="entry name" value="CBD9-like"/>
    <property type="match status" value="1"/>
</dbReference>
<protein>
    <submittedName>
        <fullName evidence="15">MOXD1 protein</fullName>
    </submittedName>
</protein>
<name>A0A8J9V8T4_BRALA</name>
<evidence type="ECO:0000256" key="3">
    <source>
        <dbReference type="ARBA" id="ARBA00010676"/>
    </source>
</evidence>
<dbReference type="GO" id="GO:0004500">
    <property type="term" value="F:dopamine beta-monooxygenase activity"/>
    <property type="evidence" value="ECO:0007669"/>
    <property type="project" value="InterPro"/>
</dbReference>
<evidence type="ECO:0000256" key="2">
    <source>
        <dbReference type="ARBA" id="ARBA00004370"/>
    </source>
</evidence>
<dbReference type="Pfam" id="PF03712">
    <property type="entry name" value="Cu2_monoox_C"/>
    <property type="match status" value="1"/>
</dbReference>
<keyword evidence="9" id="KW-0472">Membrane</keyword>
<gene>
    <name evidence="15" type="primary">MOXD1</name>
    <name evidence="15" type="ORF">BLAG_LOCUS1158</name>
</gene>
<dbReference type="GO" id="GO:0005615">
    <property type="term" value="C:extracellular space"/>
    <property type="evidence" value="ECO:0007669"/>
    <property type="project" value="TreeGrafter"/>
</dbReference>
<evidence type="ECO:0000256" key="8">
    <source>
        <dbReference type="ARBA" id="ARBA00023033"/>
    </source>
</evidence>
<feature type="compositionally biased region" description="Basic residues" evidence="12">
    <location>
        <begin position="619"/>
        <end position="635"/>
    </location>
</feature>
<dbReference type="InterPro" id="IPR005018">
    <property type="entry name" value="DOMON_domain"/>
</dbReference>
<dbReference type="SMART" id="SM00664">
    <property type="entry name" value="DoH"/>
    <property type="match status" value="1"/>
</dbReference>
<keyword evidence="16" id="KW-1185">Reference proteome</keyword>
<dbReference type="FunFam" id="2.60.120.230:FF:000001">
    <property type="entry name" value="Monooxygenase, DBH-like 1"/>
    <property type="match status" value="1"/>
</dbReference>
<evidence type="ECO:0000256" key="10">
    <source>
        <dbReference type="ARBA" id="ARBA00023157"/>
    </source>
</evidence>
<dbReference type="InterPro" id="IPR008977">
    <property type="entry name" value="PHM/PNGase_F_dom_sf"/>
</dbReference>
<dbReference type="FunFam" id="2.60.40.1210:FF:000001">
    <property type="entry name" value="Monooxygenase, DBH-like 1, like"/>
    <property type="match status" value="1"/>
</dbReference>
<dbReference type="InterPro" id="IPR045266">
    <property type="entry name" value="DOH_DOMON"/>
</dbReference>
<evidence type="ECO:0000256" key="4">
    <source>
        <dbReference type="ARBA" id="ARBA00022723"/>
    </source>
</evidence>
<keyword evidence="8" id="KW-0503">Monooxygenase</keyword>
<dbReference type="Gene3D" id="2.60.40.1210">
    <property type="entry name" value="Cellobiose dehydrogenase, cytochrome domain"/>
    <property type="match status" value="1"/>
</dbReference>
<dbReference type="InterPro" id="IPR000323">
    <property type="entry name" value="Cu2_ascorb_mOase_N"/>
</dbReference>
<keyword evidence="6" id="KW-0560">Oxidoreductase</keyword>
<dbReference type="OrthoDB" id="10003276at2759"/>
<dbReference type="GO" id="GO:0042420">
    <property type="term" value="P:dopamine catabolic process"/>
    <property type="evidence" value="ECO:0007669"/>
    <property type="project" value="TreeGrafter"/>
</dbReference>
<dbReference type="InterPro" id="IPR028460">
    <property type="entry name" value="Tbh/DBH"/>
</dbReference>
<feature type="domain" description="DOMON" evidence="14">
    <location>
        <begin position="37"/>
        <end position="151"/>
    </location>
</feature>
<comment type="subcellular location">
    <subcellularLocation>
        <location evidence="2">Membrane</location>
    </subcellularLocation>
</comment>
<dbReference type="GO" id="GO:0006589">
    <property type="term" value="P:octopamine biosynthetic process"/>
    <property type="evidence" value="ECO:0007669"/>
    <property type="project" value="TreeGrafter"/>
</dbReference>
<dbReference type="GO" id="GO:0005507">
    <property type="term" value="F:copper ion binding"/>
    <property type="evidence" value="ECO:0007669"/>
    <property type="project" value="InterPro"/>
</dbReference>
<evidence type="ECO:0000256" key="1">
    <source>
        <dbReference type="ARBA" id="ARBA00001973"/>
    </source>
</evidence>
<dbReference type="Pfam" id="PF01082">
    <property type="entry name" value="Cu2_monooxygen"/>
    <property type="match status" value="1"/>
</dbReference>
<evidence type="ECO:0000259" key="14">
    <source>
        <dbReference type="PROSITE" id="PS50836"/>
    </source>
</evidence>
<dbReference type="CDD" id="cd09631">
    <property type="entry name" value="DOMON_DOH"/>
    <property type="match status" value="1"/>
</dbReference>
<keyword evidence="4" id="KW-0479">Metal-binding</keyword>
<sequence length="651" mass="74032">MAAFWVSLWVVAAVTVTSANCLEVKFTHSAYLDAAHEKYFLQWRYDADTITFRVEVATLGYVGFGISPNGDMTGSDIVTGLVTDQGDTFFYDRYATAKDTPTMDASQDWTLEASGENGTHTFLQFSRSLVLCDDTDRTIKAGTSRVIWAYHEEDPRHDTELMYHGGTRGARSLMLLSVPQDIKLPENVQSIYLLNTYNVLKRETIYWYRGFKVPDLGGKRHIVAFEPVVQAGSEGMVHHMDLYACLEDLDADLYDGAQHARHSHDYPRDWISCKITLVAWEVGGEGFHYPKNVGISIGGPGDPNFILMQTHYNNPQRKTGMVDRSGFRLLYTSDLREHDMGFMQLGVDIASQIIPPGSQAFLMAGTCYPDCLEKAMEEESIEKINVVGVHFHAHLAGRKMRMRHVRNGVELPWLGSDENFDFNFQQTVRLQREVEVLKGDYLILECTYNTEDRRETTLGGFSTHDEMCLGHILHYPNMKLRRCKSNPHRVAYLAALGATGFTFRGAKHDFVPTSPPRLAGKSIKKLLNHYVTWNEKLKQKFQEVQRTGNTSVICMKTNSSLEEYRQQRVIMREPPPVILHPYGETDVCKTPGMGAKGTKMHKGLKKHINYKANAENKSGRKKGPWWKNRKNHRKLNLSPWQHHSGARKTGW</sequence>
<dbReference type="Gene3D" id="2.60.120.310">
    <property type="entry name" value="Copper type II, ascorbate-dependent monooxygenase, N-terminal domain"/>
    <property type="match status" value="1"/>
</dbReference>
<dbReference type="GO" id="GO:0042421">
    <property type="term" value="P:norepinephrine biosynthetic process"/>
    <property type="evidence" value="ECO:0007669"/>
    <property type="project" value="TreeGrafter"/>
</dbReference>
<dbReference type="InterPro" id="IPR014784">
    <property type="entry name" value="Cu2_ascorb_mOase-like_C"/>
</dbReference>
<dbReference type="Proteomes" id="UP000838412">
    <property type="component" value="Chromosome 1"/>
</dbReference>
<dbReference type="InterPro" id="IPR024548">
    <property type="entry name" value="Cu2_monoox_C"/>
</dbReference>
<feature type="signal peptide" evidence="13">
    <location>
        <begin position="1"/>
        <end position="19"/>
    </location>
</feature>
<evidence type="ECO:0000313" key="16">
    <source>
        <dbReference type="Proteomes" id="UP000838412"/>
    </source>
</evidence>
<dbReference type="InterPro" id="IPR000945">
    <property type="entry name" value="DBH-like"/>
</dbReference>
<feature type="chain" id="PRO_5035477867" evidence="13">
    <location>
        <begin position="20"/>
        <end position="651"/>
    </location>
</feature>
<proteinExistence type="inferred from homology"/>
<keyword evidence="5 13" id="KW-0732">Signal</keyword>
<keyword evidence="10" id="KW-1015">Disulfide bond</keyword>
<dbReference type="PANTHER" id="PTHR10157">
    <property type="entry name" value="DOPAMINE BETA HYDROXYLASE RELATED"/>
    <property type="match status" value="1"/>
</dbReference>
<evidence type="ECO:0000256" key="7">
    <source>
        <dbReference type="ARBA" id="ARBA00023008"/>
    </source>
</evidence>
<evidence type="ECO:0000256" key="9">
    <source>
        <dbReference type="ARBA" id="ARBA00023136"/>
    </source>
</evidence>
<dbReference type="FunFam" id="2.60.120.310:FF:000004">
    <property type="entry name" value="DBH-like monooxygenase protein 1"/>
    <property type="match status" value="1"/>
</dbReference>
<keyword evidence="7" id="KW-0186">Copper</keyword>
<dbReference type="PROSITE" id="PS50836">
    <property type="entry name" value="DOMON"/>
    <property type="match status" value="1"/>
</dbReference>
<evidence type="ECO:0000256" key="12">
    <source>
        <dbReference type="SAM" id="MobiDB-lite"/>
    </source>
</evidence>
<keyword evidence="11" id="KW-0325">Glycoprotein</keyword>
<evidence type="ECO:0000313" key="15">
    <source>
        <dbReference type="EMBL" id="CAH1230828.1"/>
    </source>
</evidence>
<feature type="region of interest" description="Disordered" evidence="12">
    <location>
        <begin position="614"/>
        <end position="651"/>
    </location>
</feature>
<evidence type="ECO:0000256" key="13">
    <source>
        <dbReference type="SAM" id="SignalP"/>
    </source>
</evidence>
<dbReference type="AlphaFoldDB" id="A0A8J9V8T4"/>
<dbReference type="GO" id="GO:0030667">
    <property type="term" value="C:secretory granule membrane"/>
    <property type="evidence" value="ECO:0007669"/>
    <property type="project" value="TreeGrafter"/>
</dbReference>
<dbReference type="Pfam" id="PF03351">
    <property type="entry name" value="DOMON"/>
    <property type="match status" value="1"/>
</dbReference>
<comment type="cofactor">
    <cofactor evidence="1">
        <name>Cu(2+)</name>
        <dbReference type="ChEBI" id="CHEBI:29036"/>
    </cofactor>
</comment>